<dbReference type="CDD" id="cd08283">
    <property type="entry name" value="FDH_like_1"/>
    <property type="match status" value="1"/>
</dbReference>
<evidence type="ECO:0000259" key="7">
    <source>
        <dbReference type="SMART" id="SM00829"/>
    </source>
</evidence>
<dbReference type="InterPro" id="IPR020843">
    <property type="entry name" value="ER"/>
</dbReference>
<dbReference type="InterPro" id="IPR013154">
    <property type="entry name" value="ADH-like_N"/>
</dbReference>
<sequence>MEAITKGVAKLGAAVGLGTGDDDTRTQIDTGGNLQDFMGHPFEKNTQRSGGNLGGKVIRTSGGVTVTSNKDPEKRMRAVTWHGPKKIVMEERPRPMITDPTDAVLRVTSSAICGSDLHLYLGSAPGMQRGDVLGHEFMGFVEEVGPEVKHVKKGDRVVACFDIACGHCRSCSRGAFSGCDITNPSKDQEMMYGARTAGMFGYAHVTGGYEGGQTDYVRVPFADVNLLHVPKDLPDNKLLLLSDIMSTAWFANELGSVGPDTTVAIWGAGPGGILAAHSAQVRGAPRIILIDNQQYRLDHAAARIPGLDTINFGREKVKEALERLVPGGPDVCIEAVGFHYCKSLVHAVMVKTLMETDTADILNELIYCCRKGGTIACIGVYVGLVNGFNIGALMEKGLTLKAGQTPVQKYWGHLLEMVKSGKLDPTMIITHELPIEDAPHAYKIFNDKTDGCIKVVLKTGMGAPEQQQQHKEREQERMRWLRAALVYRMGQKQLARAWLVRAKAELTNLLALMRDMETRRSSLERAKK</sequence>
<evidence type="ECO:0000256" key="4">
    <source>
        <dbReference type="ARBA" id="ARBA00023002"/>
    </source>
</evidence>
<dbReference type="KEGG" id="cre:CHLRE_07g321700v5"/>
<dbReference type="Gramene" id="PNW80538">
    <property type="protein sequence ID" value="PNW80538"/>
    <property type="gene ID" value="CHLRE_07g321700v5"/>
</dbReference>
<dbReference type="Gene3D" id="3.90.180.10">
    <property type="entry name" value="Medium-chain alcohol dehydrogenases, catalytic domain"/>
    <property type="match status" value="1"/>
</dbReference>
<keyword evidence="3" id="KW-0862">Zinc</keyword>
<evidence type="ECO:0000256" key="2">
    <source>
        <dbReference type="ARBA" id="ARBA00022723"/>
    </source>
</evidence>
<dbReference type="InterPro" id="IPR002328">
    <property type="entry name" value="ADH_Zn_CS"/>
</dbReference>
<evidence type="ECO:0000256" key="3">
    <source>
        <dbReference type="ARBA" id="ARBA00022833"/>
    </source>
</evidence>
<gene>
    <name evidence="8" type="ORF">CHLRE_07g321700v5</name>
</gene>
<dbReference type="InterPro" id="IPR011032">
    <property type="entry name" value="GroES-like_sf"/>
</dbReference>
<feature type="coiled-coil region" evidence="5">
    <location>
        <begin position="499"/>
        <end position="526"/>
    </location>
</feature>
<accession>A0A2K3DJ28</accession>
<dbReference type="InParanoid" id="A0A2K3DJ28"/>
<dbReference type="InterPro" id="IPR036291">
    <property type="entry name" value="NAD(P)-bd_dom_sf"/>
</dbReference>
<feature type="region of interest" description="Disordered" evidence="6">
    <location>
        <begin position="14"/>
        <end position="69"/>
    </location>
</feature>
<evidence type="ECO:0000256" key="1">
    <source>
        <dbReference type="ARBA" id="ARBA00001947"/>
    </source>
</evidence>
<dbReference type="STRING" id="3055.A0A2K3DJ28"/>
<dbReference type="PROSITE" id="PS00059">
    <property type="entry name" value="ADH_ZINC"/>
    <property type="match status" value="1"/>
</dbReference>
<keyword evidence="9" id="KW-1185">Reference proteome</keyword>
<dbReference type="PANTHER" id="PTHR42813:SF1">
    <property type="entry name" value="DEHYDROGENASE, PUTATIVE (AFU_ORTHOLOGUE AFUA_5G03930)-RELATED"/>
    <property type="match status" value="1"/>
</dbReference>
<dbReference type="GO" id="GO:0008270">
    <property type="term" value="F:zinc ion binding"/>
    <property type="evidence" value="ECO:0007669"/>
    <property type="project" value="InterPro"/>
</dbReference>
<evidence type="ECO:0000313" key="8">
    <source>
        <dbReference type="EMBL" id="PNW80538.1"/>
    </source>
</evidence>
<dbReference type="GeneID" id="5726594"/>
<organism evidence="8 9">
    <name type="scientific">Chlamydomonas reinhardtii</name>
    <name type="common">Chlamydomonas smithii</name>
    <dbReference type="NCBI Taxonomy" id="3055"/>
    <lineage>
        <taxon>Eukaryota</taxon>
        <taxon>Viridiplantae</taxon>
        <taxon>Chlorophyta</taxon>
        <taxon>core chlorophytes</taxon>
        <taxon>Chlorophyceae</taxon>
        <taxon>CS clade</taxon>
        <taxon>Chlamydomonadales</taxon>
        <taxon>Chlamydomonadaceae</taxon>
        <taxon>Chlamydomonas</taxon>
    </lineage>
</organism>
<dbReference type="RefSeq" id="XP_042922549.1">
    <property type="nucleotide sequence ID" value="XM_043063981.1"/>
</dbReference>
<dbReference type="PaxDb" id="3055-EDP07300"/>
<reference evidence="8 9" key="1">
    <citation type="journal article" date="2007" name="Science">
        <title>The Chlamydomonas genome reveals the evolution of key animal and plant functions.</title>
        <authorList>
            <person name="Merchant S.S."/>
            <person name="Prochnik S.E."/>
            <person name="Vallon O."/>
            <person name="Harris E.H."/>
            <person name="Karpowicz S.J."/>
            <person name="Witman G.B."/>
            <person name="Terry A."/>
            <person name="Salamov A."/>
            <person name="Fritz-Laylin L.K."/>
            <person name="Marechal-Drouard L."/>
            <person name="Marshall W.F."/>
            <person name="Qu L.H."/>
            <person name="Nelson D.R."/>
            <person name="Sanderfoot A.A."/>
            <person name="Spalding M.H."/>
            <person name="Kapitonov V.V."/>
            <person name="Ren Q."/>
            <person name="Ferris P."/>
            <person name="Lindquist E."/>
            <person name="Shapiro H."/>
            <person name="Lucas S.M."/>
            <person name="Grimwood J."/>
            <person name="Schmutz J."/>
            <person name="Cardol P."/>
            <person name="Cerutti H."/>
            <person name="Chanfreau G."/>
            <person name="Chen C.L."/>
            <person name="Cognat V."/>
            <person name="Croft M.T."/>
            <person name="Dent R."/>
            <person name="Dutcher S."/>
            <person name="Fernandez E."/>
            <person name="Fukuzawa H."/>
            <person name="Gonzalez-Ballester D."/>
            <person name="Gonzalez-Halphen D."/>
            <person name="Hallmann A."/>
            <person name="Hanikenne M."/>
            <person name="Hippler M."/>
            <person name="Inwood W."/>
            <person name="Jabbari K."/>
            <person name="Kalanon M."/>
            <person name="Kuras R."/>
            <person name="Lefebvre P.A."/>
            <person name="Lemaire S.D."/>
            <person name="Lobanov A.V."/>
            <person name="Lohr M."/>
            <person name="Manuell A."/>
            <person name="Meier I."/>
            <person name="Mets L."/>
            <person name="Mittag M."/>
            <person name="Mittelmeier T."/>
            <person name="Moroney J.V."/>
            <person name="Moseley J."/>
            <person name="Napoli C."/>
            <person name="Nedelcu A.M."/>
            <person name="Niyogi K."/>
            <person name="Novoselov S.V."/>
            <person name="Paulsen I.T."/>
            <person name="Pazour G."/>
            <person name="Purton S."/>
            <person name="Ral J.P."/>
            <person name="Riano-Pachon D.M."/>
            <person name="Riekhof W."/>
            <person name="Rymarquis L."/>
            <person name="Schroda M."/>
            <person name="Stern D."/>
            <person name="Umen J."/>
            <person name="Willows R."/>
            <person name="Wilson N."/>
            <person name="Zimmer S.L."/>
            <person name="Allmer J."/>
            <person name="Balk J."/>
            <person name="Bisova K."/>
            <person name="Chen C.J."/>
            <person name="Elias M."/>
            <person name="Gendler K."/>
            <person name="Hauser C."/>
            <person name="Lamb M.R."/>
            <person name="Ledford H."/>
            <person name="Long J.C."/>
            <person name="Minagawa J."/>
            <person name="Page M.D."/>
            <person name="Pan J."/>
            <person name="Pootakham W."/>
            <person name="Roje S."/>
            <person name="Rose A."/>
            <person name="Stahlberg E."/>
            <person name="Terauchi A.M."/>
            <person name="Yang P."/>
            <person name="Ball S."/>
            <person name="Bowler C."/>
            <person name="Dieckmann C.L."/>
            <person name="Gladyshev V.N."/>
            <person name="Green P."/>
            <person name="Jorgensen R."/>
            <person name="Mayfield S."/>
            <person name="Mueller-Roeber B."/>
            <person name="Rajamani S."/>
            <person name="Sayre R.T."/>
            <person name="Brokstein P."/>
            <person name="Dubchak I."/>
            <person name="Goodstein D."/>
            <person name="Hornick L."/>
            <person name="Huang Y.W."/>
            <person name="Jhaveri J."/>
            <person name="Luo Y."/>
            <person name="Martinez D."/>
            <person name="Ngau W.C."/>
            <person name="Otillar B."/>
            <person name="Poliakov A."/>
            <person name="Porter A."/>
            <person name="Szajkowski L."/>
            <person name="Werner G."/>
            <person name="Zhou K."/>
            <person name="Grigoriev I.V."/>
            <person name="Rokhsar D.S."/>
            <person name="Grossman A.R."/>
        </authorList>
    </citation>
    <scope>NUCLEOTIDE SEQUENCE [LARGE SCALE GENOMIC DNA]</scope>
    <source>
        <strain evidence="9">CC-503</strain>
    </source>
</reference>
<evidence type="ECO:0000256" key="5">
    <source>
        <dbReference type="SAM" id="Coils"/>
    </source>
</evidence>
<dbReference type="PANTHER" id="PTHR42813">
    <property type="entry name" value="ZINC-TYPE ALCOHOL DEHYDROGENASE-LIKE"/>
    <property type="match status" value="1"/>
</dbReference>
<evidence type="ECO:0000313" key="9">
    <source>
        <dbReference type="Proteomes" id="UP000006906"/>
    </source>
</evidence>
<dbReference type="Gene3D" id="3.40.50.720">
    <property type="entry name" value="NAD(P)-binding Rossmann-like Domain"/>
    <property type="match status" value="1"/>
</dbReference>
<protein>
    <recommendedName>
        <fullName evidence="7">Enoyl reductase (ER) domain-containing protein</fullName>
    </recommendedName>
</protein>
<keyword evidence="4" id="KW-0560">Oxidoreductase</keyword>
<name>A0A2K3DJ28_CHLRE</name>
<evidence type="ECO:0000256" key="6">
    <source>
        <dbReference type="SAM" id="MobiDB-lite"/>
    </source>
</evidence>
<dbReference type="OrthoDB" id="256333at2759"/>
<comment type="cofactor">
    <cofactor evidence="1">
        <name>Zn(2+)</name>
        <dbReference type="ChEBI" id="CHEBI:29105"/>
    </cofactor>
</comment>
<dbReference type="Proteomes" id="UP000006906">
    <property type="component" value="Chromosome 7"/>
</dbReference>
<feature type="domain" description="Enoyl reductase (ER)" evidence="7">
    <location>
        <begin position="83"/>
        <end position="457"/>
    </location>
</feature>
<dbReference type="SUPFAM" id="SSF51735">
    <property type="entry name" value="NAD(P)-binding Rossmann-fold domains"/>
    <property type="match status" value="1"/>
</dbReference>
<dbReference type="Pfam" id="PF08240">
    <property type="entry name" value="ADH_N"/>
    <property type="match status" value="1"/>
</dbReference>
<keyword evidence="2" id="KW-0479">Metal-binding</keyword>
<dbReference type="GO" id="GO:0016491">
    <property type="term" value="F:oxidoreductase activity"/>
    <property type="evidence" value="ECO:0007669"/>
    <property type="project" value="UniProtKB-KW"/>
</dbReference>
<proteinExistence type="predicted"/>
<dbReference type="AlphaFoldDB" id="A0A2K3DJ28"/>
<keyword evidence="5" id="KW-0175">Coiled coil</keyword>
<dbReference type="SUPFAM" id="SSF50129">
    <property type="entry name" value="GroES-like"/>
    <property type="match status" value="1"/>
</dbReference>
<dbReference type="SMART" id="SM00829">
    <property type="entry name" value="PKS_ER"/>
    <property type="match status" value="1"/>
</dbReference>
<dbReference type="EMBL" id="CM008968">
    <property type="protein sequence ID" value="PNW80538.1"/>
    <property type="molecule type" value="Genomic_DNA"/>
</dbReference>